<dbReference type="InterPro" id="IPR015310">
    <property type="entry name" value="AHSA1-like_N"/>
</dbReference>
<dbReference type="InterPro" id="IPR036338">
    <property type="entry name" value="Aha1"/>
</dbReference>
<dbReference type="Pfam" id="PF09229">
    <property type="entry name" value="Aha1_N"/>
    <property type="match status" value="1"/>
</dbReference>
<proteinExistence type="inferred from homology"/>
<reference evidence="3" key="1">
    <citation type="submission" date="2017-08" db="EMBL/GenBank/DDBJ databases">
        <authorList>
            <person name="Polle J.E."/>
            <person name="Barry K."/>
            <person name="Cushman J."/>
            <person name="Schmutz J."/>
            <person name="Tran D."/>
            <person name="Hathwaick L.T."/>
            <person name="Yim W.C."/>
            <person name="Jenkins J."/>
            <person name="Mckie-Krisberg Z.M."/>
            <person name="Prochnik S."/>
            <person name="Lindquist E."/>
            <person name="Dockter R.B."/>
            <person name="Adam C."/>
            <person name="Molina H."/>
            <person name="Bunkerborg J."/>
            <person name="Jin E."/>
            <person name="Buchheim M."/>
            <person name="Magnuson J."/>
        </authorList>
    </citation>
    <scope>NUCLEOTIDE SEQUENCE</scope>
    <source>
        <strain evidence="3">CCAP 19/18</strain>
    </source>
</reference>
<sequence>MATWDQRDPRWLVEQRADGRNVNQWHWEERSIKGKVQDRLSELFSDLTLDMGGKPGSFRISSLKETSGDASLNVRKGNKLLAIYDLKLTLAWEGQLAGSEERVTGTVKVDEFASASDEDDYLFEFLADGGAADAKEQVRLAHLTCMKVQTWQTRRCCYCCCCCCHFLAILFRLSEWGGGNVMEQVRHACQVRVSLSLVQILCNPSRLGGLDVQGKVRPVHWICRDGRHWMFALLQWKAGSIIFLHQCFGEEFHSCMFPLLM</sequence>
<keyword evidence="4" id="KW-1185">Reference proteome</keyword>
<evidence type="ECO:0000256" key="1">
    <source>
        <dbReference type="ARBA" id="ARBA00006817"/>
    </source>
</evidence>
<organism evidence="3 4">
    <name type="scientific">Dunaliella salina</name>
    <name type="common">Green alga</name>
    <name type="synonym">Protococcus salinus</name>
    <dbReference type="NCBI Taxonomy" id="3046"/>
    <lineage>
        <taxon>Eukaryota</taxon>
        <taxon>Viridiplantae</taxon>
        <taxon>Chlorophyta</taxon>
        <taxon>core chlorophytes</taxon>
        <taxon>Chlorophyceae</taxon>
        <taxon>CS clade</taxon>
        <taxon>Chlamydomonadales</taxon>
        <taxon>Dunaliellaceae</taxon>
        <taxon>Dunaliella</taxon>
    </lineage>
</organism>
<dbReference type="SUPFAM" id="SSF103111">
    <property type="entry name" value="Activator of Hsp90 ATPase, Aha1"/>
    <property type="match status" value="1"/>
</dbReference>
<evidence type="ECO:0000313" key="3">
    <source>
        <dbReference type="EMBL" id="KAF5830009.1"/>
    </source>
</evidence>
<gene>
    <name evidence="3" type="ORF">DUNSADRAFT_15183</name>
</gene>
<accession>A0ABQ7G5Y0</accession>
<name>A0ABQ7G5Y0_DUNSA</name>
<protein>
    <submittedName>
        <fullName evidence="3">Activator of Hsp90 ATPase</fullName>
    </submittedName>
</protein>
<dbReference type="Proteomes" id="UP000815325">
    <property type="component" value="Unassembled WGS sequence"/>
</dbReference>
<comment type="similarity">
    <text evidence="1">Belongs to the AHA1 family.</text>
</comment>
<evidence type="ECO:0000259" key="2">
    <source>
        <dbReference type="SMART" id="SM01000"/>
    </source>
</evidence>
<dbReference type="PANTHER" id="PTHR13009:SF21">
    <property type="entry name" value="ACTIVATOR OF HSP90 ATPASE"/>
    <property type="match status" value="1"/>
</dbReference>
<evidence type="ECO:0000313" key="4">
    <source>
        <dbReference type="Proteomes" id="UP000815325"/>
    </source>
</evidence>
<dbReference type="EMBL" id="MU070090">
    <property type="protein sequence ID" value="KAF5830009.1"/>
    <property type="molecule type" value="Genomic_DNA"/>
</dbReference>
<feature type="domain" description="Activator of Hsp90 ATPase AHSA1-like N-terminal" evidence="2">
    <location>
        <begin position="29"/>
        <end position="147"/>
    </location>
</feature>
<dbReference type="SMART" id="SM01000">
    <property type="entry name" value="Aha1_N"/>
    <property type="match status" value="1"/>
</dbReference>
<dbReference type="Gene3D" id="3.15.10.20">
    <property type="entry name" value="Activator of Hsp90 ATPase Aha1, N-terminal domain"/>
    <property type="match status" value="1"/>
</dbReference>
<dbReference type="PANTHER" id="PTHR13009">
    <property type="entry name" value="HEAT SHOCK PROTEIN 90 HSP90 CO-CHAPERONE AHA-1"/>
    <property type="match status" value="1"/>
</dbReference>
<comment type="caution">
    <text evidence="3">The sequence shown here is derived from an EMBL/GenBank/DDBJ whole genome shotgun (WGS) entry which is preliminary data.</text>
</comment>